<dbReference type="InterPro" id="IPR023186">
    <property type="entry name" value="IUNH"/>
</dbReference>
<dbReference type="GO" id="GO:0005829">
    <property type="term" value="C:cytosol"/>
    <property type="evidence" value="ECO:0007669"/>
    <property type="project" value="TreeGrafter"/>
</dbReference>
<dbReference type="RefSeq" id="WP_035122322.1">
    <property type="nucleotide sequence ID" value="NZ_JRNE01000053.1"/>
</dbReference>
<dbReference type="Proteomes" id="UP000029548">
    <property type="component" value="Unassembled WGS sequence"/>
</dbReference>
<evidence type="ECO:0000256" key="2">
    <source>
        <dbReference type="ARBA" id="ARBA00023295"/>
    </source>
</evidence>
<dbReference type="PANTHER" id="PTHR12304:SF4">
    <property type="entry name" value="URIDINE NUCLEOSIDASE"/>
    <property type="match status" value="1"/>
</dbReference>
<dbReference type="EMBL" id="JRNE01000053">
    <property type="protein sequence ID" value="KGF16551.1"/>
    <property type="molecule type" value="Genomic_DNA"/>
</dbReference>
<feature type="domain" description="Inosine/uridine-preferring nucleoside hydrolase" evidence="3">
    <location>
        <begin position="8"/>
        <end position="316"/>
    </location>
</feature>
<evidence type="ECO:0000313" key="5">
    <source>
        <dbReference type="Proteomes" id="UP000029548"/>
    </source>
</evidence>
<sequence>MTEIRRLVADVDTGIDDMLALIYLAGLHRAGEIELAAVTTTAGNTTVCQASRNSRWILDLCGCSDVPVAAGFGAPLKVPLTTTPETHGEFGLGFARPPSAGAAVEACDATGAAPGAWTIALDAGPTDLLVTGPLTTAARFPELTAKFGRVTVMGGAVDHPGNTTPTAEWNFWVDPDAVAEVFAPQRDRASGSQAASPSAPAPVTPAPLTLCPLDVTETIIVRPEDIERWAIPGELGDVVAQALRFYFGFHRGQGIGYLAQVHDLFAAMVACGTVETTTETMRLHAVAGDRGAIARTDDESEGRETIVVKHVDPAHVHAEFDRVLRLGWIQDRNR</sequence>
<protein>
    <recommendedName>
        <fullName evidence="3">Inosine/uridine-preferring nucleoside hydrolase domain-containing protein</fullName>
    </recommendedName>
</protein>
<dbReference type="SUPFAM" id="SSF53590">
    <property type="entry name" value="Nucleoside hydrolase"/>
    <property type="match status" value="1"/>
</dbReference>
<dbReference type="GO" id="GO:0006152">
    <property type="term" value="P:purine nucleoside catabolic process"/>
    <property type="evidence" value="ECO:0007669"/>
    <property type="project" value="TreeGrafter"/>
</dbReference>
<keyword evidence="1" id="KW-0378">Hydrolase</keyword>
<dbReference type="InterPro" id="IPR001910">
    <property type="entry name" value="Inosine/uridine_hydrolase_dom"/>
</dbReference>
<dbReference type="InterPro" id="IPR036452">
    <property type="entry name" value="Ribo_hydro-like"/>
</dbReference>
<dbReference type="GO" id="GO:0008477">
    <property type="term" value="F:purine nucleosidase activity"/>
    <property type="evidence" value="ECO:0007669"/>
    <property type="project" value="TreeGrafter"/>
</dbReference>
<proteinExistence type="predicted"/>
<evidence type="ECO:0000256" key="1">
    <source>
        <dbReference type="ARBA" id="ARBA00022801"/>
    </source>
</evidence>
<dbReference type="Gene3D" id="3.90.245.10">
    <property type="entry name" value="Ribonucleoside hydrolase-like"/>
    <property type="match status" value="1"/>
</dbReference>
<dbReference type="AlphaFoldDB" id="A0A095Y3C6"/>
<gene>
    <name evidence="4" type="ORF">HMPREF1650_07390</name>
</gene>
<keyword evidence="2" id="KW-0326">Glycosidase</keyword>
<evidence type="ECO:0000313" key="4">
    <source>
        <dbReference type="EMBL" id="KGF16551.1"/>
    </source>
</evidence>
<comment type="caution">
    <text evidence="4">The sequence shown here is derived from an EMBL/GenBank/DDBJ whole genome shotgun (WGS) entry which is preliminary data.</text>
</comment>
<reference evidence="4 5" key="1">
    <citation type="submission" date="2014-07" db="EMBL/GenBank/DDBJ databases">
        <authorList>
            <person name="McCorrison J."/>
            <person name="Sanka R."/>
            <person name="Torralba M."/>
            <person name="Gillis M."/>
            <person name="Haft D.H."/>
            <person name="Methe B."/>
            <person name="Sutton G."/>
            <person name="Nelson K.E."/>
        </authorList>
    </citation>
    <scope>NUCLEOTIDE SEQUENCE [LARGE SCALE GENOMIC DNA]</scope>
    <source>
        <strain evidence="4 5">DNF00450</strain>
    </source>
</reference>
<dbReference type="Pfam" id="PF01156">
    <property type="entry name" value="IU_nuc_hydro"/>
    <property type="match status" value="1"/>
</dbReference>
<evidence type="ECO:0000259" key="3">
    <source>
        <dbReference type="Pfam" id="PF01156"/>
    </source>
</evidence>
<dbReference type="eggNOG" id="COG1957">
    <property type="taxonomic scope" value="Bacteria"/>
</dbReference>
<accession>A0A095Y3C6</accession>
<dbReference type="PANTHER" id="PTHR12304">
    <property type="entry name" value="INOSINE-URIDINE PREFERRING NUCLEOSIDE HYDROLASE"/>
    <property type="match status" value="1"/>
</dbReference>
<name>A0A095Y3C6_9CORY</name>
<organism evidence="4 5">
    <name type="scientific">Corynebacterium freneyi DNF00450</name>
    <dbReference type="NCBI Taxonomy" id="1287475"/>
    <lineage>
        <taxon>Bacteria</taxon>
        <taxon>Bacillati</taxon>
        <taxon>Actinomycetota</taxon>
        <taxon>Actinomycetes</taxon>
        <taxon>Mycobacteriales</taxon>
        <taxon>Corynebacteriaceae</taxon>
        <taxon>Corynebacterium</taxon>
    </lineage>
</organism>